<dbReference type="InterPro" id="IPR016181">
    <property type="entry name" value="Acyl_CoA_acyltransferase"/>
</dbReference>
<sequence length="227" mass="25486">MASFHIRQFQERDHEQVVDVFSRGLEEHIPNAFRHLLMLPRTLLLLVGGPLAIVLVSGSWLLAVVCNFFLLAFLRFLASCPWKNYVSKCLHTDMADITKSYLSARGSGFWVAESGDQVVGIVGGLPVKDAPPGRKQLQLFRLSVSSQHRGRGIAKALVRTVLQFARDQGYSDVILETGFLQRGAVNLYYSMGFQKTGESFMDTITWLVDLSIIHFIYPLTSAQEHEL</sequence>
<feature type="transmembrane region" description="Helical" evidence="2">
    <location>
        <begin position="43"/>
        <end position="74"/>
    </location>
</feature>
<dbReference type="GeneID" id="127235527"/>
<proteinExistence type="predicted"/>
<dbReference type="AlphaFoldDB" id="A0AAV0A2L6"/>
<keyword evidence="5" id="KW-1185">Reference proteome</keyword>
<evidence type="ECO:0000259" key="3">
    <source>
        <dbReference type="PROSITE" id="PS51186"/>
    </source>
</evidence>
<dbReference type="Gene3D" id="3.40.630.30">
    <property type="match status" value="1"/>
</dbReference>
<gene>
    <name evidence="4" type="primary">Nat8</name>
    <name evidence="4" type="ORF">PHOROB_LOCUS14469</name>
</gene>
<keyword evidence="1" id="KW-0808">Transferase</keyword>
<dbReference type="EMBL" id="CALSGD010001555">
    <property type="protein sequence ID" value="CAH7131220.1"/>
    <property type="molecule type" value="Genomic_DNA"/>
</dbReference>
<dbReference type="RefSeq" id="XP_051058810.1">
    <property type="nucleotide sequence ID" value="XM_051202853.1"/>
</dbReference>
<dbReference type="InterPro" id="IPR050769">
    <property type="entry name" value="NAT_camello-type"/>
</dbReference>
<evidence type="ECO:0000256" key="2">
    <source>
        <dbReference type="SAM" id="Phobius"/>
    </source>
</evidence>
<evidence type="ECO:0000313" key="5">
    <source>
        <dbReference type="Proteomes" id="UP001152836"/>
    </source>
</evidence>
<dbReference type="SUPFAM" id="SSF55729">
    <property type="entry name" value="Acyl-CoA N-acyltransferases (Nat)"/>
    <property type="match status" value="1"/>
</dbReference>
<dbReference type="InterPro" id="IPR000182">
    <property type="entry name" value="GNAT_dom"/>
</dbReference>
<protein>
    <submittedName>
        <fullName evidence="4">Nat8 protein</fullName>
    </submittedName>
</protein>
<name>A0AAV0A2L6_PHORO</name>
<reference evidence="4" key="1">
    <citation type="submission" date="2022-06" db="EMBL/GenBank/DDBJ databases">
        <authorList>
            <person name="Andreotti S."/>
            <person name="Wyler E."/>
        </authorList>
    </citation>
    <scope>NUCLEOTIDE SEQUENCE</scope>
</reference>
<dbReference type="GO" id="GO:0008080">
    <property type="term" value="F:N-acetyltransferase activity"/>
    <property type="evidence" value="ECO:0007669"/>
    <property type="project" value="InterPro"/>
</dbReference>
<feature type="domain" description="N-acetyltransferase" evidence="3">
    <location>
        <begin position="69"/>
        <end position="217"/>
    </location>
</feature>
<dbReference type="CDD" id="cd04301">
    <property type="entry name" value="NAT_SF"/>
    <property type="match status" value="1"/>
</dbReference>
<keyword evidence="2" id="KW-0472">Membrane</keyword>
<dbReference type="PROSITE" id="PS51186">
    <property type="entry name" value="GNAT"/>
    <property type="match status" value="1"/>
</dbReference>
<keyword evidence="2" id="KW-0812">Transmembrane</keyword>
<evidence type="ECO:0000313" key="4">
    <source>
        <dbReference type="EMBL" id="CAH7131220.1"/>
    </source>
</evidence>
<keyword evidence="2" id="KW-1133">Transmembrane helix</keyword>
<evidence type="ECO:0000256" key="1">
    <source>
        <dbReference type="ARBA" id="ARBA00022679"/>
    </source>
</evidence>
<dbReference type="KEGG" id="prob:127235527"/>
<dbReference type="PANTHER" id="PTHR13947">
    <property type="entry name" value="GNAT FAMILY N-ACETYLTRANSFERASE"/>
    <property type="match status" value="1"/>
</dbReference>
<dbReference type="PANTHER" id="PTHR13947:SF48">
    <property type="entry name" value="N-ACETYLTRANSFERASE 8-RELATED"/>
    <property type="match status" value="1"/>
</dbReference>
<organism evidence="4 5">
    <name type="scientific">Phodopus roborovskii</name>
    <name type="common">Roborovski's desert hamster</name>
    <name type="synonym">Cricetulus roborovskii</name>
    <dbReference type="NCBI Taxonomy" id="109678"/>
    <lineage>
        <taxon>Eukaryota</taxon>
        <taxon>Metazoa</taxon>
        <taxon>Chordata</taxon>
        <taxon>Craniata</taxon>
        <taxon>Vertebrata</taxon>
        <taxon>Euteleostomi</taxon>
        <taxon>Mammalia</taxon>
        <taxon>Eutheria</taxon>
        <taxon>Euarchontoglires</taxon>
        <taxon>Glires</taxon>
        <taxon>Rodentia</taxon>
        <taxon>Myomorpha</taxon>
        <taxon>Muroidea</taxon>
        <taxon>Cricetidae</taxon>
        <taxon>Cricetinae</taxon>
        <taxon>Phodopus</taxon>
    </lineage>
</organism>
<comment type="caution">
    <text evidence="4">The sequence shown here is derived from an EMBL/GenBank/DDBJ whole genome shotgun (WGS) entry which is preliminary data.</text>
</comment>
<accession>A0AAV0A2L6</accession>
<dbReference type="CTD" id="9027"/>
<dbReference type="Pfam" id="PF00583">
    <property type="entry name" value="Acetyltransf_1"/>
    <property type="match status" value="1"/>
</dbReference>
<dbReference type="Proteomes" id="UP001152836">
    <property type="component" value="Unassembled WGS sequence"/>
</dbReference>